<organism evidence="4 5">
    <name type="scientific">Sarcina ventriculi</name>
    <name type="common">Clostridium ventriculi</name>
    <dbReference type="NCBI Taxonomy" id="1267"/>
    <lineage>
        <taxon>Bacteria</taxon>
        <taxon>Bacillati</taxon>
        <taxon>Bacillota</taxon>
        <taxon>Clostridia</taxon>
        <taxon>Eubacteriales</taxon>
        <taxon>Clostridiaceae</taxon>
        <taxon>Sarcina</taxon>
    </lineage>
</organism>
<dbReference type="InterPro" id="IPR001173">
    <property type="entry name" value="Glyco_trans_2-like"/>
</dbReference>
<accession>A0ABM9UPL7</accession>
<reference evidence="4 5" key="1">
    <citation type="submission" date="2015-09" db="EMBL/GenBank/DDBJ databases">
        <authorList>
            <consortium name="Pathogen Informatics"/>
        </authorList>
    </citation>
    <scope>NUCLEOTIDE SEQUENCE [LARGE SCALE GENOMIC DNA]</scope>
    <source>
        <strain evidence="4 5">2789STDY5834858</strain>
    </source>
</reference>
<comment type="caution">
    <text evidence="4">The sequence shown here is derived from an EMBL/GenBank/DDBJ whole genome shotgun (WGS) entry which is preliminary data.</text>
</comment>
<name>A0ABM9UPL7_SARVE</name>
<feature type="domain" description="Glycosyltransferase 2-like" evidence="2">
    <location>
        <begin position="11"/>
        <end position="168"/>
    </location>
</feature>
<evidence type="ECO:0000259" key="3">
    <source>
        <dbReference type="Pfam" id="PF13439"/>
    </source>
</evidence>
<dbReference type="RefSeq" id="WP_055258516.1">
    <property type="nucleotide sequence ID" value="NZ_CABIXL010000003.1"/>
</dbReference>
<feature type="domain" description="Glycosyltransferase subfamily 4-like N-terminal" evidence="3">
    <location>
        <begin position="253"/>
        <end position="399"/>
    </location>
</feature>
<dbReference type="SUPFAM" id="SSF53448">
    <property type="entry name" value="Nucleotide-diphospho-sugar transferases"/>
    <property type="match status" value="1"/>
</dbReference>
<proteinExistence type="predicted"/>
<dbReference type="Pfam" id="PF13439">
    <property type="entry name" value="Glyco_transf_4"/>
    <property type="match status" value="1"/>
</dbReference>
<evidence type="ECO:0000313" key="5">
    <source>
        <dbReference type="Proteomes" id="UP000095488"/>
    </source>
</evidence>
<sequence length="606" mass="69278">MGNNRIKGLVSIVVSNYNNGKYVEQCLNSLINQSYKNIEIIIVDDCSTDNSVKLIKAWINRRSSREKNRIKFLKMPKNIGFSGAVTVGMYLAQGEYIAMQDSDDVSHKNRIKLQVKYLEENQDIMMVGSNYYVFEDDINRARVEPNFVVYGKNEILEDFAQGRSPVCFGTILFKGSIFDEIGGLTRKLAGAEDYEFIQKSVINGIDNIEKALYFYRSHEGQRSRIYYPNCSAEKDKINKKELSVLLVLDKFNIGGTETHVLTLTKQLIKDGIKVTVVASDGPLAQEFEKLNCKIYNIDFPLSIEMDSTKRNNFLNEIYNIFELEKISVVHAHQSSSGNLVVEAAKKMNIKSVFTIHGMYYYDILGNTLKIADSVISVSIPVYKWLLKFGINSIVIPNGIAYKNYANNTSQLLRRKYNISRDTMCITYCSRMAWEKINVCKNLITVVRDLRINENIKYEAVIVGDGPGYKELKDLGDEINKELKEEVIHFTGNQIDVNKYYVGSDCVLGTGRVAIEAMAASKKVIAGGNSGYFGLITSENFNEAWQTYFGDHDFKVKNDAIYLYNDMKKYYLDKRNYDKDIYEIYKKSKELFEIGKVTKKLIDIYTE</sequence>
<dbReference type="InterPro" id="IPR029044">
    <property type="entry name" value="Nucleotide-diphossugar_trans"/>
</dbReference>
<dbReference type="Gene3D" id="3.40.50.2000">
    <property type="entry name" value="Glycogen Phosphorylase B"/>
    <property type="match status" value="2"/>
</dbReference>
<dbReference type="EMBL" id="CYZR01000003">
    <property type="protein sequence ID" value="CUN80751.1"/>
    <property type="molecule type" value="Genomic_DNA"/>
</dbReference>
<gene>
    <name evidence="4" type="primary">kfoC</name>
    <name evidence="4" type="ORF">ERS852473_01146</name>
</gene>
<dbReference type="SUPFAM" id="SSF53756">
    <property type="entry name" value="UDP-Glycosyltransferase/glycogen phosphorylase"/>
    <property type="match status" value="1"/>
</dbReference>
<dbReference type="InterPro" id="IPR028098">
    <property type="entry name" value="Glyco_trans_4-like_N"/>
</dbReference>
<dbReference type="InterPro" id="IPR001296">
    <property type="entry name" value="Glyco_trans_1"/>
</dbReference>
<protein>
    <submittedName>
        <fullName evidence="4">Chondroitin polymerase</fullName>
    </submittedName>
</protein>
<evidence type="ECO:0000259" key="2">
    <source>
        <dbReference type="Pfam" id="PF00535"/>
    </source>
</evidence>
<evidence type="ECO:0000313" key="4">
    <source>
        <dbReference type="EMBL" id="CUN80751.1"/>
    </source>
</evidence>
<keyword evidence="5" id="KW-1185">Reference proteome</keyword>
<evidence type="ECO:0000259" key="1">
    <source>
        <dbReference type="Pfam" id="PF00534"/>
    </source>
</evidence>
<dbReference type="Proteomes" id="UP000095488">
    <property type="component" value="Unassembled WGS sequence"/>
</dbReference>
<feature type="domain" description="Glycosyl transferase family 1" evidence="1">
    <location>
        <begin position="412"/>
        <end position="535"/>
    </location>
</feature>
<dbReference type="PANTHER" id="PTHR22916">
    <property type="entry name" value="GLYCOSYLTRANSFERASE"/>
    <property type="match status" value="1"/>
</dbReference>
<dbReference type="PANTHER" id="PTHR22916:SF3">
    <property type="entry name" value="UDP-GLCNAC:BETAGAL BETA-1,3-N-ACETYLGLUCOSAMINYLTRANSFERASE-LIKE PROTEIN 1"/>
    <property type="match status" value="1"/>
</dbReference>
<dbReference type="CDD" id="cd00761">
    <property type="entry name" value="Glyco_tranf_GTA_type"/>
    <property type="match status" value="1"/>
</dbReference>
<dbReference type="Pfam" id="PF00534">
    <property type="entry name" value="Glycos_transf_1"/>
    <property type="match status" value="1"/>
</dbReference>
<dbReference type="Gene3D" id="3.90.550.10">
    <property type="entry name" value="Spore Coat Polysaccharide Biosynthesis Protein SpsA, Chain A"/>
    <property type="match status" value="1"/>
</dbReference>
<dbReference type="Pfam" id="PF00535">
    <property type="entry name" value="Glycos_transf_2"/>
    <property type="match status" value="1"/>
</dbReference>